<protein>
    <submittedName>
        <fullName evidence="2">Uncharacterized protein</fullName>
    </submittedName>
</protein>
<evidence type="ECO:0000313" key="2">
    <source>
        <dbReference type="EMBL" id="GAA5795945.1"/>
    </source>
</evidence>
<accession>A0ABP9XMC0</accession>
<comment type="caution">
    <text evidence="2">The sequence shown here is derived from an EMBL/GenBank/DDBJ whole genome shotgun (WGS) entry which is preliminary data.</text>
</comment>
<sequence length="317" mass="35820">MSAEAIPIDTILGSGTSAPVLRTNESSSRNIDRSHLRKRLRFSSRQSYIPKILTMGTILTPKRTDAKAQASPINKSKITSSAKVAKIRPASTSSSTLTPETDYIHAQVPECILGTSSEIRAIRVTLKQVLEQNQLLDKRVNSFSEMELLLKQFRQDLILANQKIQYLKDQLALVHKDSDYAHQDDNMTEQDFPTLSVPAPPTLGSSQSQWAKGGPKISNPIKTPTRNHKRITSRKIASYVRTFAYPSTNQQGFEFLYLPTQHKYPAKELDPKLSFDTIHLNRSEGGLGILYPIRQQAALQWRWHINRLNSKMQLLEE</sequence>
<keyword evidence="3" id="KW-1185">Reference proteome</keyword>
<evidence type="ECO:0000256" key="1">
    <source>
        <dbReference type="SAM" id="MobiDB-lite"/>
    </source>
</evidence>
<name>A0ABP9XMC0_9FUNG</name>
<proteinExistence type="predicted"/>
<feature type="region of interest" description="Disordered" evidence="1">
    <location>
        <begin position="203"/>
        <end position="228"/>
    </location>
</feature>
<organism evidence="2 3">
    <name type="scientific">Helicostylum pulchrum</name>
    <dbReference type="NCBI Taxonomy" id="562976"/>
    <lineage>
        <taxon>Eukaryota</taxon>
        <taxon>Fungi</taxon>
        <taxon>Fungi incertae sedis</taxon>
        <taxon>Mucoromycota</taxon>
        <taxon>Mucoromycotina</taxon>
        <taxon>Mucoromycetes</taxon>
        <taxon>Mucorales</taxon>
        <taxon>Mucorineae</taxon>
        <taxon>Mucoraceae</taxon>
        <taxon>Helicostylum</taxon>
    </lineage>
</organism>
<gene>
    <name evidence="2" type="ORF">HPULCUR_001310</name>
</gene>
<evidence type="ECO:0000313" key="3">
    <source>
        <dbReference type="Proteomes" id="UP001476247"/>
    </source>
</evidence>
<reference evidence="2 3" key="1">
    <citation type="submission" date="2024-04" db="EMBL/GenBank/DDBJ databases">
        <title>genome sequences of Mucor flavus KT1a and Helicostylum pulchrum KT1b strains isolation_sourced from the surface of a dry-aged beef.</title>
        <authorList>
            <person name="Toyotome T."/>
            <person name="Hosono M."/>
            <person name="Torimaru M."/>
            <person name="Fukuda K."/>
            <person name="Mikami N."/>
        </authorList>
    </citation>
    <scope>NUCLEOTIDE SEQUENCE [LARGE SCALE GENOMIC DNA]</scope>
    <source>
        <strain evidence="2 3">KT1b</strain>
    </source>
</reference>
<dbReference type="Proteomes" id="UP001476247">
    <property type="component" value="Unassembled WGS sequence"/>
</dbReference>
<dbReference type="EMBL" id="BAABUJ010000005">
    <property type="protein sequence ID" value="GAA5795945.1"/>
    <property type="molecule type" value="Genomic_DNA"/>
</dbReference>